<dbReference type="AlphaFoldDB" id="A0A0B6Z2D7"/>
<evidence type="ECO:0000313" key="1">
    <source>
        <dbReference type="EMBL" id="CEK62552.1"/>
    </source>
</evidence>
<name>A0A0B6Z2D7_9EUPU</name>
<accession>A0A0B6Z2D7</accession>
<dbReference type="EMBL" id="HACG01015687">
    <property type="protein sequence ID" value="CEK62552.1"/>
    <property type="molecule type" value="Transcribed_RNA"/>
</dbReference>
<feature type="non-terminal residue" evidence="1">
    <location>
        <position position="1"/>
    </location>
</feature>
<gene>
    <name evidence="1" type="primary">ORF45488</name>
</gene>
<organism evidence="1">
    <name type="scientific">Arion vulgaris</name>
    <dbReference type="NCBI Taxonomy" id="1028688"/>
    <lineage>
        <taxon>Eukaryota</taxon>
        <taxon>Metazoa</taxon>
        <taxon>Spiralia</taxon>
        <taxon>Lophotrochozoa</taxon>
        <taxon>Mollusca</taxon>
        <taxon>Gastropoda</taxon>
        <taxon>Heterobranchia</taxon>
        <taxon>Euthyneura</taxon>
        <taxon>Panpulmonata</taxon>
        <taxon>Eupulmonata</taxon>
        <taxon>Stylommatophora</taxon>
        <taxon>Helicina</taxon>
        <taxon>Arionoidea</taxon>
        <taxon>Arionidae</taxon>
        <taxon>Arion</taxon>
    </lineage>
</organism>
<reference evidence="1" key="1">
    <citation type="submission" date="2014-12" db="EMBL/GenBank/DDBJ databases">
        <title>Insight into the proteome of Arion vulgaris.</title>
        <authorList>
            <person name="Aradska J."/>
            <person name="Bulat T."/>
            <person name="Smidak R."/>
            <person name="Sarate P."/>
            <person name="Gangsoo J."/>
            <person name="Sialana F."/>
            <person name="Bilban M."/>
            <person name="Lubec G."/>
        </authorList>
    </citation>
    <scope>NUCLEOTIDE SEQUENCE</scope>
    <source>
        <tissue evidence="1">Skin</tissue>
    </source>
</reference>
<protein>
    <submittedName>
        <fullName evidence="1">Uncharacterized protein</fullName>
    </submittedName>
</protein>
<proteinExistence type="predicted"/>
<sequence>REEEDEGIYIVTPDGEMKRIQHTQANISQIVCPFDTPEYLLHKTLFCQVQPSLR</sequence>